<dbReference type="Proteomes" id="UP000547444">
    <property type="component" value="Unassembled WGS sequence"/>
</dbReference>
<dbReference type="FunFam" id="1.10.530.10:FF:000029">
    <property type="entry name" value="Resuscitation-promoting factor RpfA"/>
    <property type="match status" value="1"/>
</dbReference>
<dbReference type="GO" id="GO:0016787">
    <property type="term" value="F:hydrolase activity"/>
    <property type="evidence" value="ECO:0007669"/>
    <property type="project" value="UniProtKB-KW"/>
</dbReference>
<evidence type="ECO:0000256" key="3">
    <source>
        <dbReference type="ARBA" id="ARBA00022737"/>
    </source>
</evidence>
<keyword evidence="3" id="KW-0677">Repeat</keyword>
<evidence type="ECO:0000313" key="11">
    <source>
        <dbReference type="Proteomes" id="UP000547444"/>
    </source>
</evidence>
<evidence type="ECO:0000256" key="5">
    <source>
        <dbReference type="ARBA" id="ARBA00023026"/>
    </source>
</evidence>
<comment type="caution">
    <text evidence="10">The sequence shown here is derived from an EMBL/GenBank/DDBJ whole genome shotgun (WGS) entry which is preliminary data.</text>
</comment>
<feature type="compositionally biased region" description="Low complexity" evidence="7">
    <location>
        <begin position="210"/>
        <end position="227"/>
    </location>
</feature>
<evidence type="ECO:0000313" key="10">
    <source>
        <dbReference type="EMBL" id="NIH99181.1"/>
    </source>
</evidence>
<dbReference type="AlphaFoldDB" id="A0A7X5U692"/>
<evidence type="ECO:0000256" key="4">
    <source>
        <dbReference type="ARBA" id="ARBA00022801"/>
    </source>
</evidence>
<feature type="region of interest" description="Disordered" evidence="7">
    <location>
        <begin position="401"/>
        <end position="432"/>
    </location>
</feature>
<keyword evidence="4" id="KW-0378">Hydrolase</keyword>
<keyword evidence="5" id="KW-0843">Virulence</keyword>
<evidence type="ECO:0000256" key="2">
    <source>
        <dbReference type="ARBA" id="ARBA00022729"/>
    </source>
</evidence>
<feature type="region of interest" description="Disordered" evidence="7">
    <location>
        <begin position="242"/>
        <end position="273"/>
    </location>
</feature>
<dbReference type="EMBL" id="JAANOW010000005">
    <property type="protein sequence ID" value="NIH99181.1"/>
    <property type="molecule type" value="Genomic_DNA"/>
</dbReference>
<feature type="region of interest" description="Disordered" evidence="7">
    <location>
        <begin position="128"/>
        <end position="227"/>
    </location>
</feature>
<feature type="compositionally biased region" description="Low complexity" evidence="7">
    <location>
        <begin position="182"/>
        <end position="195"/>
    </location>
</feature>
<dbReference type="InterPro" id="IPR010618">
    <property type="entry name" value="RPF"/>
</dbReference>
<feature type="compositionally biased region" description="Pro residues" evidence="7">
    <location>
        <begin position="196"/>
        <end position="209"/>
    </location>
</feature>
<dbReference type="Pfam" id="PF06737">
    <property type="entry name" value="Transglycosylas"/>
    <property type="match status" value="1"/>
</dbReference>
<gene>
    <name evidence="10" type="ORF">FHU31_006205</name>
</gene>
<dbReference type="InterPro" id="IPR023346">
    <property type="entry name" value="Lysozyme-like_dom_sf"/>
</dbReference>
<reference evidence="10 11" key="1">
    <citation type="submission" date="2020-03" db="EMBL/GenBank/DDBJ databases">
        <title>Sequencing the genomes of 1000 actinobacteria strains.</title>
        <authorList>
            <person name="Klenk H.-P."/>
        </authorList>
    </citation>
    <scope>NUCLEOTIDE SEQUENCE [LARGE SCALE GENOMIC DNA]</scope>
    <source>
        <strain evidence="10 11">DSM 44556</strain>
    </source>
</reference>
<feature type="compositionally biased region" description="Pro residues" evidence="7">
    <location>
        <begin position="145"/>
        <end position="154"/>
    </location>
</feature>
<protein>
    <recommendedName>
        <fullName evidence="6">Resuscitation-promoting factor RpfA</fullName>
    </recommendedName>
</protein>
<evidence type="ECO:0000256" key="1">
    <source>
        <dbReference type="ARBA" id="ARBA00010830"/>
    </source>
</evidence>
<keyword evidence="11" id="KW-1185">Reference proteome</keyword>
<name>A0A7X5U692_9MYCO</name>
<dbReference type="SUPFAM" id="SSF53955">
    <property type="entry name" value="Lysozyme-like"/>
    <property type="match status" value="1"/>
</dbReference>
<feature type="chain" id="PRO_5030528512" description="Resuscitation-promoting factor RpfA" evidence="8">
    <location>
        <begin position="39"/>
        <end position="432"/>
    </location>
</feature>
<feature type="compositionally biased region" description="Pro residues" evidence="7">
    <location>
        <begin position="164"/>
        <end position="181"/>
    </location>
</feature>
<accession>A0A7X5U692</accession>
<dbReference type="CDD" id="cd13925">
    <property type="entry name" value="RPF"/>
    <property type="match status" value="1"/>
</dbReference>
<feature type="domain" description="Resuscitation-promoting factor core lysozyme-like" evidence="9">
    <location>
        <begin position="38"/>
        <end position="114"/>
    </location>
</feature>
<evidence type="ECO:0000256" key="8">
    <source>
        <dbReference type="SAM" id="SignalP"/>
    </source>
</evidence>
<keyword evidence="2 8" id="KW-0732">Signal</keyword>
<dbReference type="Gene3D" id="1.10.530.10">
    <property type="match status" value="1"/>
</dbReference>
<organism evidence="10 11">
    <name type="scientific">Mycolicibacterium fluoranthenivorans</name>
    <dbReference type="NCBI Taxonomy" id="258505"/>
    <lineage>
        <taxon>Bacteria</taxon>
        <taxon>Bacillati</taxon>
        <taxon>Actinomycetota</taxon>
        <taxon>Actinomycetes</taxon>
        <taxon>Mycobacteriales</taxon>
        <taxon>Mycobacteriaceae</taxon>
        <taxon>Mycolicibacterium</taxon>
    </lineage>
</organism>
<comment type="similarity">
    <text evidence="1">Belongs to the transglycosylase family. Rpf subfamily.</text>
</comment>
<evidence type="ECO:0000256" key="7">
    <source>
        <dbReference type="SAM" id="MobiDB-lite"/>
    </source>
</evidence>
<sequence length="432" mass="42876">MSGRHRKPTSTSVSVAKIAVTGAVLGGGSLALAGHAGAATDGEWDQVARCESGGNWAINTGNGYQGGLQFSPGTWSGHGGGEYAPAAHMASKDEQIAVAERVLATQGKGAWPVCGRGLSAATPRNVLAEPAPPQALDNPLVNGELPPPPAPEPAPFDALSAPLPDAPPPPPAPEPLPPAPDVIPAVPVDAVTPAPADLPPAPLDAPAPAPVDAAPLDAPAPAPVDAAPLDVPAPAPAPADIVNVDNVVPDPAPVDPAAQPAIQAASWDAAPAPADQPQVWALHGAPMPLDPVLPAPTPAPAPAPVAAPDPLAPLGAVNVPQPAYDVANQAISGQLPTPAEGVPHLISPDNLPPGSTMDPNADGNESPNVSYLRQLWHAVQNQDITGKDALIAITTQRSMNSPIPAEIPAPPNAPAPAAPAPADPAPAVLPTP</sequence>
<feature type="signal peptide" evidence="8">
    <location>
        <begin position="1"/>
        <end position="38"/>
    </location>
</feature>
<evidence type="ECO:0000256" key="6">
    <source>
        <dbReference type="ARBA" id="ARBA00070624"/>
    </source>
</evidence>
<dbReference type="RefSeq" id="WP_167165029.1">
    <property type="nucleotide sequence ID" value="NZ_JAANOW010000005.1"/>
</dbReference>
<feature type="compositionally biased region" description="Pro residues" evidence="7">
    <location>
        <begin position="405"/>
        <end position="432"/>
    </location>
</feature>
<evidence type="ECO:0000259" key="9">
    <source>
        <dbReference type="Pfam" id="PF06737"/>
    </source>
</evidence>
<proteinExistence type="inferred from homology"/>